<dbReference type="Proteomes" id="UP000176678">
    <property type="component" value="Unassembled WGS sequence"/>
</dbReference>
<organism evidence="1 2">
    <name type="scientific">Candidatus Uhrbacteria bacterium RIFCSPLOWO2_02_FULL_51_9</name>
    <dbReference type="NCBI Taxonomy" id="1802410"/>
    <lineage>
        <taxon>Bacteria</taxon>
        <taxon>Candidatus Uhriibacteriota</taxon>
    </lineage>
</organism>
<evidence type="ECO:0008006" key="3">
    <source>
        <dbReference type="Google" id="ProtNLM"/>
    </source>
</evidence>
<protein>
    <recommendedName>
        <fullName evidence="3">DUF4034 domain-containing protein</fullName>
    </recommendedName>
</protein>
<gene>
    <name evidence="1" type="ORF">A3H75_01500</name>
</gene>
<sequence length="312" mass="35676">MLSLTVAIGAMVLLYYVNYAPFRANALMFQGLQALDGRQDATTWFALHKKATELPSPHIDHIREEMGRVLLRVKVQPGDRSQELQNVFRTTIAEAEKAAKRHPRDPIYNMIVAELWYAAQELMPNDFGQGSVFGDRFFEQSVAVSPERQQLYLLWADHKLRVGMIAEGLELMRTARSFAPSSPFILRIYADYLDYARINRVESAFIKDVTFRLSPESYSIHDAERIAFDIQKYGNGPHGIAMMRSFLACRGHDTGVACPMPYVSVSYNPSREVFQVLTRFYRGTGERETVEKYVAFATVYFPDFTEEGVKKK</sequence>
<reference evidence="1 2" key="1">
    <citation type="journal article" date="2016" name="Nat. Commun.">
        <title>Thousands of microbial genomes shed light on interconnected biogeochemical processes in an aquifer system.</title>
        <authorList>
            <person name="Anantharaman K."/>
            <person name="Brown C.T."/>
            <person name="Hug L.A."/>
            <person name="Sharon I."/>
            <person name="Castelle C.J."/>
            <person name="Probst A.J."/>
            <person name="Thomas B.C."/>
            <person name="Singh A."/>
            <person name="Wilkins M.J."/>
            <person name="Karaoz U."/>
            <person name="Brodie E.L."/>
            <person name="Williams K.H."/>
            <person name="Hubbard S.S."/>
            <person name="Banfield J.F."/>
        </authorList>
    </citation>
    <scope>NUCLEOTIDE SEQUENCE [LARGE SCALE GENOMIC DNA]</scope>
</reference>
<name>A0A1F7VDC5_9BACT</name>
<dbReference type="EMBL" id="MGES01000047">
    <property type="protein sequence ID" value="OGL88433.1"/>
    <property type="molecule type" value="Genomic_DNA"/>
</dbReference>
<evidence type="ECO:0000313" key="2">
    <source>
        <dbReference type="Proteomes" id="UP000176678"/>
    </source>
</evidence>
<proteinExistence type="predicted"/>
<comment type="caution">
    <text evidence="1">The sequence shown here is derived from an EMBL/GenBank/DDBJ whole genome shotgun (WGS) entry which is preliminary data.</text>
</comment>
<accession>A0A1F7VDC5</accession>
<evidence type="ECO:0000313" key="1">
    <source>
        <dbReference type="EMBL" id="OGL88433.1"/>
    </source>
</evidence>
<dbReference type="AlphaFoldDB" id="A0A1F7VDC5"/>